<evidence type="ECO:0000313" key="2">
    <source>
        <dbReference type="EMBL" id="KAF6369094.1"/>
    </source>
</evidence>
<proteinExistence type="predicted"/>
<comment type="caution">
    <text evidence="2">The sequence shown here is derived from an EMBL/GenBank/DDBJ whole genome shotgun (WGS) entry which is preliminary data.</text>
</comment>
<evidence type="ECO:0000256" key="1">
    <source>
        <dbReference type="SAM" id="MobiDB-lite"/>
    </source>
</evidence>
<gene>
    <name evidence="2" type="ORF">mMyoMyo1_010499</name>
</gene>
<keyword evidence="3" id="KW-1185">Reference proteome</keyword>
<protein>
    <submittedName>
        <fullName evidence="2">Uncharacterized protein</fullName>
    </submittedName>
</protein>
<dbReference type="Proteomes" id="UP000527355">
    <property type="component" value="Unassembled WGS sequence"/>
</dbReference>
<feature type="region of interest" description="Disordered" evidence="1">
    <location>
        <begin position="114"/>
        <end position="137"/>
    </location>
</feature>
<organism evidence="2 3">
    <name type="scientific">Myotis myotis</name>
    <name type="common">Greater mouse-eared bat</name>
    <name type="synonym">Vespertilio myotis</name>
    <dbReference type="NCBI Taxonomy" id="51298"/>
    <lineage>
        <taxon>Eukaryota</taxon>
        <taxon>Metazoa</taxon>
        <taxon>Chordata</taxon>
        <taxon>Craniata</taxon>
        <taxon>Vertebrata</taxon>
        <taxon>Euteleostomi</taxon>
        <taxon>Mammalia</taxon>
        <taxon>Eutheria</taxon>
        <taxon>Laurasiatheria</taxon>
        <taxon>Chiroptera</taxon>
        <taxon>Yangochiroptera</taxon>
        <taxon>Vespertilionidae</taxon>
        <taxon>Myotis</taxon>
    </lineage>
</organism>
<sequence length="137" mass="15045">MTALSSHEVDEVCPRRFSCVVWAADHGGIENPRSLGKRACYAKLGAPASMPQLPVRVMTPEGFLPDLTKPLLDHSADPELNRLDGPTHIIVPFVTCGDLSFYDLDRSYPLDLEDGSEQKYTLPKQPPSHSPTGKPAY</sequence>
<dbReference type="AlphaFoldDB" id="A0A7J7Z4K5"/>
<name>A0A7J7Z4K5_MYOMY</name>
<dbReference type="EMBL" id="JABWUV010000003">
    <property type="protein sequence ID" value="KAF6369094.1"/>
    <property type="molecule type" value="Genomic_DNA"/>
</dbReference>
<accession>A0A7J7Z4K5</accession>
<evidence type="ECO:0000313" key="3">
    <source>
        <dbReference type="Proteomes" id="UP000527355"/>
    </source>
</evidence>
<reference evidence="2 3" key="1">
    <citation type="journal article" date="2020" name="Nature">
        <title>Six reference-quality genomes reveal evolution of bat adaptations.</title>
        <authorList>
            <person name="Jebb D."/>
            <person name="Huang Z."/>
            <person name="Pippel M."/>
            <person name="Hughes G.M."/>
            <person name="Lavrichenko K."/>
            <person name="Devanna P."/>
            <person name="Winkler S."/>
            <person name="Jermiin L.S."/>
            <person name="Skirmuntt E.C."/>
            <person name="Katzourakis A."/>
            <person name="Burkitt-Gray L."/>
            <person name="Ray D.A."/>
            <person name="Sullivan K.A.M."/>
            <person name="Roscito J.G."/>
            <person name="Kirilenko B.M."/>
            <person name="Davalos L.M."/>
            <person name="Corthals A.P."/>
            <person name="Power M.L."/>
            <person name="Jones G."/>
            <person name="Ransome R.D."/>
            <person name="Dechmann D.K.N."/>
            <person name="Locatelli A.G."/>
            <person name="Puechmaille S.J."/>
            <person name="Fedrigo O."/>
            <person name="Jarvis E.D."/>
            <person name="Hiller M."/>
            <person name="Vernes S.C."/>
            <person name="Myers E.W."/>
            <person name="Teeling E.C."/>
        </authorList>
    </citation>
    <scope>NUCLEOTIDE SEQUENCE [LARGE SCALE GENOMIC DNA]</scope>
    <source>
        <strain evidence="2">MMyoMyo1</strain>
        <tissue evidence="2">Flight muscle</tissue>
    </source>
</reference>
<dbReference type="VEuPathDB" id="HostDB:GeneID_118654230"/>